<dbReference type="SUPFAM" id="SSF103473">
    <property type="entry name" value="MFS general substrate transporter"/>
    <property type="match status" value="1"/>
</dbReference>
<gene>
    <name evidence="7" type="ORF">P3H78_00130</name>
</gene>
<feature type="transmembrane region" description="Helical" evidence="6">
    <location>
        <begin position="180"/>
        <end position="201"/>
    </location>
</feature>
<evidence type="ECO:0000313" key="7">
    <source>
        <dbReference type="EMBL" id="MDF3297056.1"/>
    </source>
</evidence>
<keyword evidence="8" id="KW-1185">Reference proteome</keyword>
<keyword evidence="4 6" id="KW-1133">Transmembrane helix</keyword>
<dbReference type="PANTHER" id="PTHR23513:SF17">
    <property type="entry name" value="MEMBRANE PROTEIN"/>
    <property type="match status" value="1"/>
</dbReference>
<feature type="transmembrane region" description="Helical" evidence="6">
    <location>
        <begin position="294"/>
        <end position="313"/>
    </location>
</feature>
<evidence type="ECO:0000256" key="2">
    <source>
        <dbReference type="ARBA" id="ARBA00022475"/>
    </source>
</evidence>
<dbReference type="EMBL" id="JARJBB010000001">
    <property type="protein sequence ID" value="MDF3297056.1"/>
    <property type="molecule type" value="Genomic_DNA"/>
</dbReference>
<dbReference type="InterPro" id="IPR011701">
    <property type="entry name" value="MFS"/>
</dbReference>
<sequence length="414" mass="40373">MTATSLHPAPAGERPAHRDPNVLRWLGAYTSSAMGDSVWFLALSWAAVQAGTPAEAGFVTAAGALPRALLMLGGGVVADRYGPRRVVLGSSAVRCALVLAAALLLLATRPGLWTLGAAAVVFGVVDAVFLPAAGALPARIAAPSQLARVQGMRGLATRLATVLGGPVGGLGVAVGGTAGAFGLAALLIGGSLPVLLTLRGAEPPPAGLVRRPGVLADLCDGFRRIAGSPVLRVLIAVIALSDLGFVGPMNLGLTLLAQQRGWGSAGMGWVLAGFGAGAGAASLLVAVRGRVPRPGLVLALAEAAGAVAIAGLARVPSVAGATCVAALIGLLAGLGGALAGALVQVAAGPAHVGRVTSVSTLAGFGVAPLTFPLVGAAVERWGTGPVFTACATLCAAGAALALSSGALRRAELPG</sequence>
<evidence type="ECO:0000256" key="6">
    <source>
        <dbReference type="SAM" id="Phobius"/>
    </source>
</evidence>
<protein>
    <submittedName>
        <fullName evidence="7">MFS transporter</fullName>
    </submittedName>
</protein>
<evidence type="ECO:0000256" key="5">
    <source>
        <dbReference type="ARBA" id="ARBA00023136"/>
    </source>
</evidence>
<feature type="transmembrane region" description="Helical" evidence="6">
    <location>
        <begin position="355"/>
        <end position="374"/>
    </location>
</feature>
<feature type="transmembrane region" description="Helical" evidence="6">
    <location>
        <begin position="86"/>
        <end position="106"/>
    </location>
</feature>
<dbReference type="Pfam" id="PF07690">
    <property type="entry name" value="MFS_1"/>
    <property type="match status" value="1"/>
</dbReference>
<feature type="transmembrane region" description="Helical" evidence="6">
    <location>
        <begin position="319"/>
        <end position="343"/>
    </location>
</feature>
<dbReference type="InterPro" id="IPR036259">
    <property type="entry name" value="MFS_trans_sf"/>
</dbReference>
<feature type="transmembrane region" description="Helical" evidence="6">
    <location>
        <begin position="386"/>
        <end position="407"/>
    </location>
</feature>
<feature type="transmembrane region" description="Helical" evidence="6">
    <location>
        <begin position="155"/>
        <end position="174"/>
    </location>
</feature>
<comment type="caution">
    <text evidence="7">The sequence shown here is derived from an EMBL/GenBank/DDBJ whole genome shotgun (WGS) entry which is preliminary data.</text>
</comment>
<reference evidence="7 8" key="1">
    <citation type="submission" date="2023-03" db="EMBL/GenBank/DDBJ databases">
        <title>Draft genome sequence of Streptomyces sp. K1PA1 isolated from peat swamp forest in Thailand.</title>
        <authorList>
            <person name="Klaysubun C."/>
            <person name="Duangmal K."/>
        </authorList>
    </citation>
    <scope>NUCLEOTIDE SEQUENCE [LARGE SCALE GENOMIC DNA]</scope>
    <source>
        <strain evidence="7 8">K1PA1</strain>
    </source>
</reference>
<proteinExistence type="predicted"/>
<organism evidence="7 8">
    <name type="scientific">Streptomyces tropicalis</name>
    <dbReference type="NCBI Taxonomy" id="3034234"/>
    <lineage>
        <taxon>Bacteria</taxon>
        <taxon>Bacillati</taxon>
        <taxon>Actinomycetota</taxon>
        <taxon>Actinomycetes</taxon>
        <taxon>Kitasatosporales</taxon>
        <taxon>Streptomycetaceae</taxon>
        <taxon>Streptomyces</taxon>
    </lineage>
</organism>
<dbReference type="PANTHER" id="PTHR23513">
    <property type="entry name" value="INTEGRAL MEMBRANE EFFLUX PROTEIN-RELATED"/>
    <property type="match status" value="1"/>
</dbReference>
<feature type="transmembrane region" description="Helical" evidence="6">
    <location>
        <begin position="112"/>
        <end position="134"/>
    </location>
</feature>
<comment type="subcellular location">
    <subcellularLocation>
        <location evidence="1">Cell membrane</location>
        <topology evidence="1">Multi-pass membrane protein</topology>
    </subcellularLocation>
</comment>
<keyword evidence="5 6" id="KW-0472">Membrane</keyword>
<name>A0ABT5ZXC4_9ACTN</name>
<evidence type="ECO:0000256" key="3">
    <source>
        <dbReference type="ARBA" id="ARBA00022692"/>
    </source>
</evidence>
<accession>A0ABT5ZXC4</accession>
<evidence type="ECO:0000313" key="8">
    <source>
        <dbReference type="Proteomes" id="UP001221150"/>
    </source>
</evidence>
<dbReference type="RefSeq" id="WP_276106611.1">
    <property type="nucleotide sequence ID" value="NZ_JARJBB010000001.1"/>
</dbReference>
<dbReference type="Gene3D" id="1.20.1250.20">
    <property type="entry name" value="MFS general substrate transporter like domains"/>
    <property type="match status" value="1"/>
</dbReference>
<keyword evidence="2" id="KW-1003">Cell membrane</keyword>
<evidence type="ECO:0000256" key="4">
    <source>
        <dbReference type="ARBA" id="ARBA00022989"/>
    </source>
</evidence>
<feature type="transmembrane region" description="Helical" evidence="6">
    <location>
        <begin position="230"/>
        <end position="247"/>
    </location>
</feature>
<feature type="transmembrane region" description="Helical" evidence="6">
    <location>
        <begin position="267"/>
        <end position="287"/>
    </location>
</feature>
<evidence type="ECO:0000256" key="1">
    <source>
        <dbReference type="ARBA" id="ARBA00004651"/>
    </source>
</evidence>
<dbReference type="Proteomes" id="UP001221150">
    <property type="component" value="Unassembled WGS sequence"/>
</dbReference>
<keyword evidence="3 6" id="KW-0812">Transmembrane</keyword>